<comment type="caution">
    <text evidence="10">The sequence shown here is derived from an EMBL/GenBank/DDBJ whole genome shotgun (WGS) entry which is preliminary data.</text>
</comment>
<keyword evidence="5" id="KW-0560">Oxidoreductase</keyword>
<evidence type="ECO:0000259" key="9">
    <source>
        <dbReference type="PROSITE" id="PS51405"/>
    </source>
</evidence>
<keyword evidence="4" id="KW-0479">Metal-binding</keyword>
<dbReference type="GO" id="GO:0004601">
    <property type="term" value="F:peroxidase activity"/>
    <property type="evidence" value="ECO:0007669"/>
    <property type="project" value="UniProtKB-KW"/>
</dbReference>
<organism evidence="10 11">
    <name type="scientific">Mycena pura</name>
    <dbReference type="NCBI Taxonomy" id="153505"/>
    <lineage>
        <taxon>Eukaryota</taxon>
        <taxon>Fungi</taxon>
        <taxon>Dikarya</taxon>
        <taxon>Basidiomycota</taxon>
        <taxon>Agaricomycotina</taxon>
        <taxon>Agaricomycetes</taxon>
        <taxon>Agaricomycetidae</taxon>
        <taxon>Agaricales</taxon>
        <taxon>Marasmiineae</taxon>
        <taxon>Mycenaceae</taxon>
        <taxon>Mycena</taxon>
    </lineage>
</organism>
<sequence length="419" mass="44899">MRSFALLCLFLPVAFSFPRNAPLNIRSTPTTTEVQDGQTGTLMVLPPQATETGTKQIPDADHPFIAPGPKDQRGLVLAAMNTLANHGYIPRNGIATFEEIVLALMEVCAILLCESIQPRIALWSKYGCNQYGNIAQATWHRTHSTVKLTRGNPFVNKISVGGVSPLVPPLPGKIDGPETGGIAKHGRFEGDASMTRADAFIGDNRNFQDILYDFDLLQLGKFGDNGPDGNNTVFNLATLIGMKQQNIQMDQAANIEFQFAARRMNAAYNEAALMLTSTNLEFITSVFANGTTKQATLPIIGSFFRNQTFPPNWFRPASPVTAAINGAVASQLFASIGVPPGRNDANGVYVADPAPPPPFNSSFGCTAYFDQSGNTPGVLVNTTGIFKQNVDLLTGLTFTAASANPGCDQQILPFGPADV</sequence>
<feature type="signal peptide" evidence="8">
    <location>
        <begin position="1"/>
        <end position="16"/>
    </location>
</feature>
<comment type="cofactor">
    <cofactor evidence="1">
        <name>heme b</name>
        <dbReference type="ChEBI" id="CHEBI:60344"/>
    </cofactor>
</comment>
<evidence type="ECO:0000256" key="3">
    <source>
        <dbReference type="ARBA" id="ARBA00022617"/>
    </source>
</evidence>
<keyword evidence="2" id="KW-0575">Peroxidase</keyword>
<dbReference type="SUPFAM" id="SSF47571">
    <property type="entry name" value="Cloroperoxidase"/>
    <property type="match status" value="1"/>
</dbReference>
<evidence type="ECO:0000256" key="4">
    <source>
        <dbReference type="ARBA" id="ARBA00022723"/>
    </source>
</evidence>
<evidence type="ECO:0000313" key="11">
    <source>
        <dbReference type="Proteomes" id="UP001219525"/>
    </source>
</evidence>
<evidence type="ECO:0000256" key="2">
    <source>
        <dbReference type="ARBA" id="ARBA00022559"/>
    </source>
</evidence>
<keyword evidence="11" id="KW-1185">Reference proteome</keyword>
<keyword evidence="6" id="KW-0408">Iron</keyword>
<dbReference type="PANTHER" id="PTHR33577">
    <property type="entry name" value="STERIGMATOCYSTIN BIOSYNTHESIS PEROXIDASE STCC-RELATED"/>
    <property type="match status" value="1"/>
</dbReference>
<evidence type="ECO:0000313" key="10">
    <source>
        <dbReference type="EMBL" id="KAJ7198608.1"/>
    </source>
</evidence>
<comment type="similarity">
    <text evidence="7">Belongs to the chloroperoxidase family.</text>
</comment>
<evidence type="ECO:0000256" key="5">
    <source>
        <dbReference type="ARBA" id="ARBA00023002"/>
    </source>
</evidence>
<protein>
    <recommendedName>
        <fullName evidence="9">Heme haloperoxidase family profile domain-containing protein</fullName>
    </recommendedName>
</protein>
<evidence type="ECO:0000256" key="6">
    <source>
        <dbReference type="ARBA" id="ARBA00023004"/>
    </source>
</evidence>
<dbReference type="AlphaFoldDB" id="A0AAD6V3C5"/>
<proteinExistence type="inferred from homology"/>
<dbReference type="EMBL" id="JARJCW010000072">
    <property type="protein sequence ID" value="KAJ7198608.1"/>
    <property type="molecule type" value="Genomic_DNA"/>
</dbReference>
<accession>A0AAD6V3C5</accession>
<feature type="domain" description="Heme haloperoxidase family profile" evidence="9">
    <location>
        <begin position="60"/>
        <end position="329"/>
    </location>
</feature>
<dbReference type="GO" id="GO:0046872">
    <property type="term" value="F:metal ion binding"/>
    <property type="evidence" value="ECO:0007669"/>
    <property type="project" value="UniProtKB-KW"/>
</dbReference>
<reference evidence="10" key="1">
    <citation type="submission" date="2023-03" db="EMBL/GenBank/DDBJ databases">
        <title>Massive genome expansion in bonnet fungi (Mycena s.s.) driven by repeated elements and novel gene families across ecological guilds.</title>
        <authorList>
            <consortium name="Lawrence Berkeley National Laboratory"/>
            <person name="Harder C.B."/>
            <person name="Miyauchi S."/>
            <person name="Viragh M."/>
            <person name="Kuo A."/>
            <person name="Thoen E."/>
            <person name="Andreopoulos B."/>
            <person name="Lu D."/>
            <person name="Skrede I."/>
            <person name="Drula E."/>
            <person name="Henrissat B."/>
            <person name="Morin E."/>
            <person name="Kohler A."/>
            <person name="Barry K."/>
            <person name="LaButti K."/>
            <person name="Morin E."/>
            <person name="Salamov A."/>
            <person name="Lipzen A."/>
            <person name="Mereny Z."/>
            <person name="Hegedus B."/>
            <person name="Baldrian P."/>
            <person name="Stursova M."/>
            <person name="Weitz H."/>
            <person name="Taylor A."/>
            <person name="Grigoriev I.V."/>
            <person name="Nagy L.G."/>
            <person name="Martin F."/>
            <person name="Kauserud H."/>
        </authorList>
    </citation>
    <scope>NUCLEOTIDE SEQUENCE</scope>
    <source>
        <strain evidence="10">9144</strain>
    </source>
</reference>
<evidence type="ECO:0000256" key="8">
    <source>
        <dbReference type="SAM" id="SignalP"/>
    </source>
</evidence>
<gene>
    <name evidence="10" type="ORF">GGX14DRAFT_666259</name>
</gene>
<dbReference type="InterPro" id="IPR036851">
    <property type="entry name" value="Chloroperoxidase-like_sf"/>
</dbReference>
<dbReference type="PROSITE" id="PS51405">
    <property type="entry name" value="HEME_HALOPEROXIDASE"/>
    <property type="match status" value="1"/>
</dbReference>
<feature type="chain" id="PRO_5041919795" description="Heme haloperoxidase family profile domain-containing protein" evidence="8">
    <location>
        <begin position="17"/>
        <end position="419"/>
    </location>
</feature>
<name>A0AAD6V3C5_9AGAR</name>
<dbReference type="PANTHER" id="PTHR33577:SF9">
    <property type="entry name" value="PEROXIDASE STCC"/>
    <property type="match status" value="1"/>
</dbReference>
<dbReference type="Proteomes" id="UP001219525">
    <property type="component" value="Unassembled WGS sequence"/>
</dbReference>
<evidence type="ECO:0000256" key="1">
    <source>
        <dbReference type="ARBA" id="ARBA00001970"/>
    </source>
</evidence>
<dbReference type="InterPro" id="IPR000028">
    <property type="entry name" value="Chloroperoxidase"/>
</dbReference>
<dbReference type="Pfam" id="PF01328">
    <property type="entry name" value="Peroxidase_2"/>
    <property type="match status" value="1"/>
</dbReference>
<dbReference type="Gene3D" id="1.10.489.10">
    <property type="entry name" value="Chloroperoxidase-like"/>
    <property type="match status" value="1"/>
</dbReference>
<evidence type="ECO:0000256" key="7">
    <source>
        <dbReference type="ARBA" id="ARBA00025795"/>
    </source>
</evidence>
<keyword evidence="8" id="KW-0732">Signal</keyword>
<keyword evidence="3" id="KW-0349">Heme</keyword>